<reference evidence="2" key="2">
    <citation type="submission" date="2020-10" db="UniProtKB">
        <authorList>
            <consortium name="WormBaseParasite"/>
        </authorList>
    </citation>
    <scope>IDENTIFICATION</scope>
</reference>
<dbReference type="WBParaSite" id="Pan_g12476.t1">
    <property type="protein sequence ID" value="Pan_g12476.t1"/>
    <property type="gene ID" value="Pan_g12476"/>
</dbReference>
<name>A0A7E4UT11_PANRE</name>
<organism evidence="1 2">
    <name type="scientific">Panagrellus redivivus</name>
    <name type="common">Microworm</name>
    <dbReference type="NCBI Taxonomy" id="6233"/>
    <lineage>
        <taxon>Eukaryota</taxon>
        <taxon>Metazoa</taxon>
        <taxon>Ecdysozoa</taxon>
        <taxon>Nematoda</taxon>
        <taxon>Chromadorea</taxon>
        <taxon>Rhabditida</taxon>
        <taxon>Tylenchina</taxon>
        <taxon>Panagrolaimomorpha</taxon>
        <taxon>Panagrolaimoidea</taxon>
        <taxon>Panagrolaimidae</taxon>
        <taxon>Panagrellus</taxon>
    </lineage>
</organism>
<keyword evidence="1" id="KW-1185">Reference proteome</keyword>
<dbReference type="AlphaFoldDB" id="A0A7E4UT11"/>
<dbReference type="InterPro" id="IPR011333">
    <property type="entry name" value="SKP1/BTB/POZ_sf"/>
</dbReference>
<dbReference type="SUPFAM" id="SSF54695">
    <property type="entry name" value="POZ domain"/>
    <property type="match status" value="1"/>
</dbReference>
<accession>A0A7E4UT11</accession>
<dbReference type="CDD" id="cd18186">
    <property type="entry name" value="BTB_POZ_ZBTB_KLHL-like"/>
    <property type="match status" value="1"/>
</dbReference>
<evidence type="ECO:0000313" key="1">
    <source>
        <dbReference type="Proteomes" id="UP000492821"/>
    </source>
</evidence>
<protein>
    <submittedName>
        <fullName evidence="2">BTB domain-containing protein</fullName>
    </submittedName>
</protein>
<dbReference type="Gene3D" id="3.30.710.10">
    <property type="entry name" value="Potassium Channel Kv1.1, Chain A"/>
    <property type="match status" value="1"/>
</dbReference>
<dbReference type="Proteomes" id="UP000492821">
    <property type="component" value="Unassembled WGS sequence"/>
</dbReference>
<sequence>MMFYDMMTEVSLMPHHRLELKWTIEVETEAWFVPELPMQYGRFDFEEDTDFEIVCGTEEIKVHKISQVFLNVLSNNVDKTNSGKFKIDDSDVITVQTVFDCVYNRHNKILNHQLSPVKCDLPVELVVKMLYFADKYGITGIFDQFEQVPMYNLSTTNFCVVLRYADDSMKKALFSKCALYYKRNYENIKTTDTFTSLPGQLKIKLLQTAFKLATVFDVIEHAHQNGIGIGLEQIKLPLVTTLDDFFKCIPYACKYPNENLQDFCAKFWQEKKDGIQESAVYQEYSEQFKLFCKLLDNF</sequence>
<proteinExistence type="predicted"/>
<reference evidence="1" key="1">
    <citation type="journal article" date="2013" name="Genetics">
        <title>The draft genome and transcriptome of Panagrellus redivivus are shaped by the harsh demands of a free-living lifestyle.</title>
        <authorList>
            <person name="Srinivasan J."/>
            <person name="Dillman A.R."/>
            <person name="Macchietto M.G."/>
            <person name="Heikkinen L."/>
            <person name="Lakso M."/>
            <person name="Fracchia K.M."/>
            <person name="Antoshechkin I."/>
            <person name="Mortazavi A."/>
            <person name="Wong G."/>
            <person name="Sternberg P.W."/>
        </authorList>
    </citation>
    <scope>NUCLEOTIDE SEQUENCE [LARGE SCALE GENOMIC DNA]</scope>
    <source>
        <strain evidence="1">MT8872</strain>
    </source>
</reference>
<evidence type="ECO:0000313" key="2">
    <source>
        <dbReference type="WBParaSite" id="Pan_g12476.t1"/>
    </source>
</evidence>